<dbReference type="Proteomes" id="UP000230821">
    <property type="component" value="Unassembled WGS sequence"/>
</dbReference>
<gene>
    <name evidence="5" type="ORF">CSA56_13175</name>
</gene>
<accession>A0A2G6KCM7</accession>
<dbReference type="AlphaFoldDB" id="A0A2G6KCM7"/>
<evidence type="ECO:0000256" key="3">
    <source>
        <dbReference type="SAM" id="SignalP"/>
    </source>
</evidence>
<feature type="chain" id="PRO_5013896032" description="Leucine-binding protein domain-containing protein" evidence="3">
    <location>
        <begin position="23"/>
        <end position="388"/>
    </location>
</feature>
<dbReference type="SUPFAM" id="SSF53822">
    <property type="entry name" value="Periplasmic binding protein-like I"/>
    <property type="match status" value="1"/>
</dbReference>
<protein>
    <recommendedName>
        <fullName evidence="4">Leucine-binding protein domain-containing protein</fullName>
    </recommendedName>
</protein>
<dbReference type="EMBL" id="PDSK01000103">
    <property type="protein sequence ID" value="PIE33130.1"/>
    <property type="molecule type" value="Genomic_DNA"/>
</dbReference>
<dbReference type="Pfam" id="PF13458">
    <property type="entry name" value="Peripla_BP_6"/>
    <property type="match status" value="1"/>
</dbReference>
<dbReference type="InterPro" id="IPR028081">
    <property type="entry name" value="Leu-bd"/>
</dbReference>
<comment type="caution">
    <text evidence="5">The sequence shown here is derived from an EMBL/GenBank/DDBJ whole genome shotgun (WGS) entry which is preliminary data.</text>
</comment>
<evidence type="ECO:0000256" key="1">
    <source>
        <dbReference type="ARBA" id="ARBA00010062"/>
    </source>
</evidence>
<dbReference type="PANTHER" id="PTHR47151:SF2">
    <property type="entry name" value="AMINO ACID BINDING PROTEIN"/>
    <property type="match status" value="1"/>
</dbReference>
<dbReference type="Gene3D" id="3.40.50.2300">
    <property type="match status" value="2"/>
</dbReference>
<keyword evidence="2 3" id="KW-0732">Signal</keyword>
<comment type="similarity">
    <text evidence="1">Belongs to the leucine-binding protein family.</text>
</comment>
<name>A0A2G6KCM7_9BACT</name>
<sequence length="388" mass="41962">MKKMFVILTMLAFGLLGTFTFAEDEWGTITIPKGKPIHLGFSAALTGDYANLGLDEQDGVEMALKDKGHEVLGFKVALLVEDDQCEGSPSMAIAEKFSADPLFVGIIGHMCSGGSIPASKTFEKNGYIMISPSSTAAEYTARGMQNVFRTCFNDAIQGKVGARYAREVLKLKTAAVIHDKSQYGQPIAENFKSTFEELGGKVVTFEGVTRGDKDYRPILTKIKPMKPKAVYFGGMAAEGTLIARQMRDVGIKKALFISDDGCYSVPDFIEGAGEASEGAYVTFARPASEEFEAWSKRFEEWAGNPPVVFSPQSYDATNAILLAIEKVGKIQDDGSLVIGKKALADAVRSNRFQGATGTVGFTDTGDSLSEVIVWKVENKEFIIAPGQE</sequence>
<dbReference type="PANTHER" id="PTHR47151">
    <property type="entry name" value="LEU/ILE/VAL-BINDING ABC TRANSPORTER SUBUNIT"/>
    <property type="match status" value="1"/>
</dbReference>
<feature type="domain" description="Leucine-binding protein" evidence="4">
    <location>
        <begin position="36"/>
        <end position="364"/>
    </location>
</feature>
<reference evidence="5 6" key="1">
    <citation type="submission" date="2017-10" db="EMBL/GenBank/DDBJ databases">
        <title>Novel microbial diversity and functional potential in the marine mammal oral microbiome.</title>
        <authorList>
            <person name="Dudek N.K."/>
            <person name="Sun C.L."/>
            <person name="Burstein D."/>
            <person name="Kantor R.S."/>
            <person name="Aliaga Goltsman D.S."/>
            <person name="Bik E.M."/>
            <person name="Thomas B.C."/>
            <person name="Banfield J.F."/>
            <person name="Relman D.A."/>
        </authorList>
    </citation>
    <scope>NUCLEOTIDE SEQUENCE [LARGE SCALE GENOMIC DNA]</scope>
    <source>
        <strain evidence="5">DOLJORAL78_47_16</strain>
    </source>
</reference>
<feature type="signal peptide" evidence="3">
    <location>
        <begin position="1"/>
        <end position="22"/>
    </location>
</feature>
<proteinExistence type="inferred from homology"/>
<dbReference type="CDD" id="cd06342">
    <property type="entry name" value="PBP1_ABC_LIVBP-like"/>
    <property type="match status" value="1"/>
</dbReference>
<organism evidence="5 6">
    <name type="scientific">candidate division KSB3 bacterium</name>
    <dbReference type="NCBI Taxonomy" id="2044937"/>
    <lineage>
        <taxon>Bacteria</taxon>
        <taxon>candidate division KSB3</taxon>
    </lineage>
</organism>
<dbReference type="InterPro" id="IPR028082">
    <property type="entry name" value="Peripla_BP_I"/>
</dbReference>
<evidence type="ECO:0000313" key="6">
    <source>
        <dbReference type="Proteomes" id="UP000230821"/>
    </source>
</evidence>
<evidence type="ECO:0000259" key="4">
    <source>
        <dbReference type="Pfam" id="PF13458"/>
    </source>
</evidence>
<evidence type="ECO:0000313" key="5">
    <source>
        <dbReference type="EMBL" id="PIE33130.1"/>
    </source>
</evidence>
<evidence type="ECO:0000256" key="2">
    <source>
        <dbReference type="ARBA" id="ARBA00022729"/>
    </source>
</evidence>